<dbReference type="EMBL" id="PTQR01000033">
    <property type="protein sequence ID" value="TKX25054.1"/>
    <property type="molecule type" value="Genomic_DNA"/>
</dbReference>
<dbReference type="AlphaFoldDB" id="A0A4U7B9V0"/>
<organism evidence="2 3">
    <name type="scientific">Elsinoe australis</name>
    <dbReference type="NCBI Taxonomy" id="40998"/>
    <lineage>
        <taxon>Eukaryota</taxon>
        <taxon>Fungi</taxon>
        <taxon>Dikarya</taxon>
        <taxon>Ascomycota</taxon>
        <taxon>Pezizomycotina</taxon>
        <taxon>Dothideomycetes</taxon>
        <taxon>Dothideomycetidae</taxon>
        <taxon>Myriangiales</taxon>
        <taxon>Elsinoaceae</taxon>
        <taxon>Elsinoe</taxon>
    </lineage>
</organism>
<dbReference type="Proteomes" id="UP000308133">
    <property type="component" value="Unassembled WGS sequence"/>
</dbReference>
<evidence type="ECO:0000313" key="2">
    <source>
        <dbReference type="EMBL" id="TKX25054.1"/>
    </source>
</evidence>
<comment type="caution">
    <text evidence="2">The sequence shown here is derived from an EMBL/GenBank/DDBJ whole genome shotgun (WGS) entry which is preliminary data.</text>
</comment>
<gene>
    <name evidence="2" type="ORF">C1H76_2710</name>
</gene>
<name>A0A4U7B9V0_9PEZI</name>
<protein>
    <submittedName>
        <fullName evidence="2">Uncharacterized protein</fullName>
    </submittedName>
</protein>
<evidence type="ECO:0000256" key="1">
    <source>
        <dbReference type="SAM" id="MobiDB-lite"/>
    </source>
</evidence>
<accession>A0A4U7B9V0</accession>
<reference evidence="2 3" key="1">
    <citation type="submission" date="2018-02" db="EMBL/GenBank/DDBJ databases">
        <title>Draft genome sequences of Elsinoe sp., causing black scab on jojoba.</title>
        <authorList>
            <person name="Stodart B."/>
            <person name="Jeffress S."/>
            <person name="Ash G."/>
            <person name="Arun Chinnappa K."/>
        </authorList>
    </citation>
    <scope>NUCLEOTIDE SEQUENCE [LARGE SCALE GENOMIC DNA]</scope>
    <source>
        <strain evidence="2 3">Hillstone_2</strain>
    </source>
</reference>
<feature type="region of interest" description="Disordered" evidence="1">
    <location>
        <begin position="209"/>
        <end position="255"/>
    </location>
</feature>
<feature type="compositionally biased region" description="Basic and acidic residues" evidence="1">
    <location>
        <begin position="225"/>
        <end position="245"/>
    </location>
</feature>
<evidence type="ECO:0000313" key="3">
    <source>
        <dbReference type="Proteomes" id="UP000308133"/>
    </source>
</evidence>
<sequence>MADLTASEAVEEALRDAPNADKDTQISLLKYALHWQSVELQHERENNERARVAAAAKNKSTEKYVSLIEEERDVLLSVVKLVQEALFDGPEQVQNLEELESFVELGMAGSTMVNRIEMQKKEIQSLRTEWEQASRLWREERHELLQRIEHKSEQQFANGGLKDPALERTKEWALDISVAEKHCHIGSGVMQVDQSNLVVDCLASDWEDNRDGESVPDFMSQAESMKGDSEARTSDERGHGEDGESCRAPGKSGTYAAGPSPAMCSEYYACPQEQADRSARCSSSSSEGVPVVSALASPPVTGTAVGAHCNGKVMDAAAAGTEEAGETEEVLRIVLESMVGMLIEEERVSGAVCNSATVHGLSN</sequence>
<proteinExistence type="predicted"/>